<keyword evidence="2" id="KW-0472">Membrane</keyword>
<dbReference type="GO" id="GO:0003755">
    <property type="term" value="F:peptidyl-prolyl cis-trans isomerase activity"/>
    <property type="evidence" value="ECO:0007669"/>
    <property type="project" value="UniProtKB-KW"/>
</dbReference>
<feature type="transmembrane region" description="Helical" evidence="2">
    <location>
        <begin position="7"/>
        <end position="31"/>
    </location>
</feature>
<evidence type="ECO:0000313" key="5">
    <source>
        <dbReference type="Proteomes" id="UP000223596"/>
    </source>
</evidence>
<comment type="caution">
    <text evidence="4">The sequence shown here is derived from an EMBL/GenBank/DDBJ whole genome shotgun (WGS) entry which is preliminary data.</text>
</comment>
<dbReference type="EMBL" id="PDBW01000001">
    <property type="protein sequence ID" value="PFH03158.1"/>
    <property type="molecule type" value="Genomic_DNA"/>
</dbReference>
<dbReference type="SUPFAM" id="SSF54534">
    <property type="entry name" value="FKBP-like"/>
    <property type="match status" value="1"/>
</dbReference>
<dbReference type="InterPro" id="IPR027304">
    <property type="entry name" value="Trigger_fact/SurA_dom_sf"/>
</dbReference>
<organism evidence="4 5">
    <name type="scientific">Acetivibrio thermocellus AD2</name>
    <dbReference type="NCBI Taxonomy" id="1138384"/>
    <lineage>
        <taxon>Bacteria</taxon>
        <taxon>Bacillati</taxon>
        <taxon>Bacillota</taxon>
        <taxon>Clostridia</taxon>
        <taxon>Eubacteriales</taxon>
        <taxon>Oscillospiraceae</taxon>
        <taxon>Acetivibrio</taxon>
    </lineage>
</organism>
<keyword evidence="1" id="KW-0697">Rotamase</keyword>
<dbReference type="GeneID" id="35803013"/>
<dbReference type="Gene3D" id="3.10.50.40">
    <property type="match status" value="1"/>
</dbReference>
<dbReference type="Gene3D" id="1.25.40.10">
    <property type="entry name" value="Tetratricopeptide repeat domain"/>
    <property type="match status" value="1"/>
</dbReference>
<dbReference type="InterPro" id="IPR000297">
    <property type="entry name" value="PPIase_PpiC"/>
</dbReference>
<accession>A0AB36THC2</accession>
<keyword evidence="2" id="KW-1133">Transmembrane helix</keyword>
<dbReference type="AlphaFoldDB" id="A0AB36THC2"/>
<dbReference type="Proteomes" id="UP000223596">
    <property type="component" value="Unassembled WGS sequence"/>
</dbReference>
<dbReference type="Pfam" id="PF13624">
    <property type="entry name" value="SurA_N_3"/>
    <property type="match status" value="1"/>
</dbReference>
<dbReference type="SUPFAM" id="SSF48452">
    <property type="entry name" value="TPR-like"/>
    <property type="match status" value="1"/>
</dbReference>
<evidence type="ECO:0000256" key="1">
    <source>
        <dbReference type="PROSITE-ProRule" id="PRU00278"/>
    </source>
</evidence>
<dbReference type="InterPro" id="IPR046357">
    <property type="entry name" value="PPIase_dom_sf"/>
</dbReference>
<dbReference type="Pfam" id="PF00639">
    <property type="entry name" value="Rotamase"/>
    <property type="match status" value="1"/>
</dbReference>
<sequence>MVHKKKTAVITGVAVLVGIVIIALAVGYNYYSKRNKPQESKEFGFQALKINGTYVSTDIMKEERNKFFEKYKRNADVLRMNDHERNDMLLDQVIERLLLEDYVNNKSGVTATDSEVEDYINRFIKPRYGDSLGTFMSSQGYTNEEEMKAGIKEYILKHKALYKAAKEKNVTLTEQELDEGYEKHKIQNKKVDIRHIFISSQERGKEEAKKLADEIYNRLKNNEDFETLAKQYSDDEKTKESGGVITELRAGFNEAVFDNAVFTAEAGQLLEPIEVARGYEIVYVDKVTDFYRTRDEYAELLTVDKFMQSDAYKEWFEEYKKNYDIEITDPAMKAFRLFREKQYNEAGALYEELYKSEKDAYYIEMACEAYKLAENWAGLIEAGKLAVKENPDFVNYYLYQAEGEFKVGDANKAKELLKEAEKKAGDNTYFLDLIRKMYESQGLAEDVERIDRKFQEISEKLKG</sequence>
<reference evidence="4 5" key="1">
    <citation type="submission" date="2017-09" db="EMBL/GenBank/DDBJ databases">
        <title>Evaluation of Pacific Biosciences Sequencing Technology to Finishing C. thermocellum Genome Sequences.</title>
        <authorList>
            <person name="Brown S."/>
        </authorList>
    </citation>
    <scope>NUCLEOTIDE SEQUENCE [LARGE SCALE GENOMIC DNA]</scope>
    <source>
        <strain evidence="4 5">AD2</strain>
    </source>
</reference>
<dbReference type="InterPro" id="IPR011990">
    <property type="entry name" value="TPR-like_helical_dom_sf"/>
</dbReference>
<evidence type="ECO:0000256" key="2">
    <source>
        <dbReference type="SAM" id="Phobius"/>
    </source>
</evidence>
<dbReference type="RefSeq" id="WP_003512606.1">
    <property type="nucleotide sequence ID" value="NZ_CP013828.1"/>
</dbReference>
<dbReference type="PROSITE" id="PS50198">
    <property type="entry name" value="PPIC_PPIASE_2"/>
    <property type="match status" value="1"/>
</dbReference>
<proteinExistence type="predicted"/>
<dbReference type="SUPFAM" id="SSF109998">
    <property type="entry name" value="Triger factor/SurA peptide-binding domain-like"/>
    <property type="match status" value="1"/>
</dbReference>
<dbReference type="PANTHER" id="PTHR47245">
    <property type="entry name" value="PEPTIDYLPROLYL ISOMERASE"/>
    <property type="match status" value="1"/>
</dbReference>
<feature type="domain" description="PpiC" evidence="3">
    <location>
        <begin position="188"/>
        <end position="286"/>
    </location>
</feature>
<evidence type="ECO:0000313" key="4">
    <source>
        <dbReference type="EMBL" id="PFH03158.1"/>
    </source>
</evidence>
<evidence type="ECO:0000259" key="3">
    <source>
        <dbReference type="PROSITE" id="PS50198"/>
    </source>
</evidence>
<dbReference type="InterPro" id="IPR050245">
    <property type="entry name" value="PrsA_foldase"/>
</dbReference>
<gene>
    <name evidence="4" type="ORF">M972_111955</name>
</gene>
<keyword evidence="2" id="KW-0812">Transmembrane</keyword>
<protein>
    <submittedName>
        <fullName evidence="4">Foldase protein PrsA</fullName>
    </submittedName>
</protein>
<dbReference type="PANTHER" id="PTHR47245:SF2">
    <property type="entry name" value="PEPTIDYL-PROLYL CIS-TRANS ISOMERASE HP_0175-RELATED"/>
    <property type="match status" value="1"/>
</dbReference>
<keyword evidence="1" id="KW-0413">Isomerase</keyword>
<name>A0AB36THC2_ACETH</name>